<keyword evidence="4" id="KW-1185">Reference proteome</keyword>
<dbReference type="NCBIfam" id="NF045966">
    <property type="entry name" value="YcsE_rel_Pase"/>
    <property type="match status" value="1"/>
</dbReference>
<gene>
    <name evidence="3" type="ORF">JN00_0469</name>
</gene>
<proteinExistence type="inferred from homology"/>
<dbReference type="GO" id="GO:0005829">
    <property type="term" value="C:cytosol"/>
    <property type="evidence" value="ECO:0007669"/>
    <property type="project" value="TreeGrafter"/>
</dbReference>
<dbReference type="Gene3D" id="3.40.50.1000">
    <property type="entry name" value="HAD superfamily/HAD-like"/>
    <property type="match status" value="1"/>
</dbReference>
<dbReference type="InterPro" id="IPR036412">
    <property type="entry name" value="HAD-like_sf"/>
</dbReference>
<dbReference type="GO" id="GO:0016791">
    <property type="term" value="F:phosphatase activity"/>
    <property type="evidence" value="ECO:0007669"/>
    <property type="project" value="TreeGrafter"/>
</dbReference>
<dbReference type="SFLD" id="SFLDS00003">
    <property type="entry name" value="Haloacid_Dehalogenase"/>
    <property type="match status" value="1"/>
</dbReference>
<dbReference type="SUPFAM" id="SSF56784">
    <property type="entry name" value="HAD-like"/>
    <property type="match status" value="1"/>
</dbReference>
<evidence type="ECO:0000256" key="2">
    <source>
        <dbReference type="ARBA" id="ARBA00034778"/>
    </source>
</evidence>
<organism evidence="3 4">
    <name type="scientific">Metamycoplasma subdolum</name>
    <dbReference type="NCBI Taxonomy" id="92407"/>
    <lineage>
        <taxon>Bacteria</taxon>
        <taxon>Bacillati</taxon>
        <taxon>Mycoplasmatota</taxon>
        <taxon>Mycoplasmoidales</taxon>
        <taxon>Metamycoplasmataceae</taxon>
        <taxon>Metamycoplasma</taxon>
    </lineage>
</organism>
<protein>
    <recommendedName>
        <fullName evidence="5">Cof subfamily protein (Haloacid dehalogenase superfamily)/HAD superfamily hydrolase (TIGR01484 family)</fullName>
    </recommendedName>
</protein>
<name>A0A3L9ZYJ2_9BACT</name>
<dbReference type="RefSeq" id="WP_121940927.1">
    <property type="nucleotide sequence ID" value="NZ_CP137846.1"/>
</dbReference>
<evidence type="ECO:0000313" key="4">
    <source>
        <dbReference type="Proteomes" id="UP000267246"/>
    </source>
</evidence>
<evidence type="ECO:0000256" key="1">
    <source>
        <dbReference type="ARBA" id="ARBA00001946"/>
    </source>
</evidence>
<dbReference type="EMBL" id="REFI01000009">
    <property type="protein sequence ID" value="RMA77516.1"/>
    <property type="molecule type" value="Genomic_DNA"/>
</dbReference>
<dbReference type="InterPro" id="IPR006379">
    <property type="entry name" value="HAD-SF_hydro_IIB"/>
</dbReference>
<accession>A0A3L9ZYJ2</accession>
<evidence type="ECO:0008006" key="5">
    <source>
        <dbReference type="Google" id="ProtNLM"/>
    </source>
</evidence>
<sequence length="266" mass="30588">MTKYKIIVFDIDGTLLPFGVSELSMRMQEMFERLKANGYITVLASGRDILTVGKQIDNPYVDYFVGANGTFIIDLNTDEYIFEKTIDFEDYEKFYKFAKKNKLAFSFVGNKWGYYNELFNINHWFYKPYKDKFISHDEYEEHKDKNYLITVSTNNPKAWATKLNKYFKENNMNVWVLATWDGGLFISAKGITKAYSLGILAKLLGHSLNEMVAFGDSENDVEMLEAVGLGIAMGNGEDVTKNAAREICLPVTEDGPYFKLKEMGFF</sequence>
<comment type="cofactor">
    <cofactor evidence="1">
        <name>Mg(2+)</name>
        <dbReference type="ChEBI" id="CHEBI:18420"/>
    </cofactor>
</comment>
<dbReference type="OrthoDB" id="388819at2"/>
<dbReference type="Pfam" id="PF08282">
    <property type="entry name" value="Hydrolase_3"/>
    <property type="match status" value="1"/>
</dbReference>
<dbReference type="SFLD" id="SFLDG01140">
    <property type="entry name" value="C2.B:_Phosphomannomutase_and_P"/>
    <property type="match status" value="1"/>
</dbReference>
<dbReference type="PROSITE" id="PS01229">
    <property type="entry name" value="COF_2"/>
    <property type="match status" value="1"/>
</dbReference>
<dbReference type="GO" id="GO:0000287">
    <property type="term" value="F:magnesium ion binding"/>
    <property type="evidence" value="ECO:0007669"/>
    <property type="project" value="TreeGrafter"/>
</dbReference>
<dbReference type="InterPro" id="IPR000150">
    <property type="entry name" value="Cof"/>
</dbReference>
<dbReference type="NCBIfam" id="TIGR01484">
    <property type="entry name" value="HAD-SF-IIB"/>
    <property type="match status" value="1"/>
</dbReference>
<dbReference type="PANTHER" id="PTHR10000:SF8">
    <property type="entry name" value="HAD SUPERFAMILY HYDROLASE-LIKE, TYPE 3"/>
    <property type="match status" value="1"/>
</dbReference>
<dbReference type="AlphaFoldDB" id="A0A3L9ZYJ2"/>
<dbReference type="Gene3D" id="3.30.1240.10">
    <property type="match status" value="1"/>
</dbReference>
<comment type="caution">
    <text evidence="3">The sequence shown here is derived from an EMBL/GenBank/DDBJ whole genome shotgun (WGS) entry which is preliminary data.</text>
</comment>
<evidence type="ECO:0000313" key="3">
    <source>
        <dbReference type="EMBL" id="RMA77516.1"/>
    </source>
</evidence>
<dbReference type="NCBIfam" id="TIGR00099">
    <property type="entry name" value="Cof-subfamily"/>
    <property type="match status" value="1"/>
</dbReference>
<comment type="similarity">
    <text evidence="2">Belongs to the HAD-like hydrolase superfamily. Cof family.</text>
</comment>
<dbReference type="InterPro" id="IPR023214">
    <property type="entry name" value="HAD_sf"/>
</dbReference>
<reference evidence="3 4" key="1">
    <citation type="submission" date="2018-10" db="EMBL/GenBank/DDBJ databases">
        <title>Genomic Encyclopedia of Archaeal and Bacterial Type Strains, Phase II (KMG-II): from individual species to whole genera.</title>
        <authorList>
            <person name="Goeker M."/>
        </authorList>
    </citation>
    <scope>NUCLEOTIDE SEQUENCE [LARGE SCALE GENOMIC DNA]</scope>
    <source>
        <strain evidence="3 4">ATCC 29870</strain>
    </source>
</reference>
<dbReference type="Proteomes" id="UP000267246">
    <property type="component" value="Unassembled WGS sequence"/>
</dbReference>
<dbReference type="PANTHER" id="PTHR10000">
    <property type="entry name" value="PHOSPHOSERINE PHOSPHATASE"/>
    <property type="match status" value="1"/>
</dbReference>